<accession>A0A5D4R3E6</accession>
<comment type="similarity">
    <text evidence="1">Belongs to the AHA1 family.</text>
</comment>
<proteinExistence type="inferred from homology"/>
<dbReference type="Gene3D" id="3.30.530.20">
    <property type="match status" value="1"/>
</dbReference>
<dbReference type="RefSeq" id="WP_148975979.1">
    <property type="nucleotide sequence ID" value="NZ_VTER01000009.1"/>
</dbReference>
<dbReference type="InterPro" id="IPR013538">
    <property type="entry name" value="ASHA1/2-like_C"/>
</dbReference>
<dbReference type="Proteomes" id="UP000322139">
    <property type="component" value="Unassembled WGS sequence"/>
</dbReference>
<comment type="caution">
    <text evidence="3">The sequence shown here is derived from an EMBL/GenBank/DDBJ whole genome shotgun (WGS) entry which is preliminary data.</text>
</comment>
<protein>
    <submittedName>
        <fullName evidence="3">SRPBCC domain-containing protein</fullName>
    </submittedName>
</protein>
<dbReference type="SUPFAM" id="SSF55961">
    <property type="entry name" value="Bet v1-like"/>
    <property type="match status" value="1"/>
</dbReference>
<dbReference type="CDD" id="cd07814">
    <property type="entry name" value="SRPBCC_CalC_Aha1-like"/>
    <property type="match status" value="1"/>
</dbReference>
<name>A0A5D4R3E6_9BACI</name>
<reference evidence="3 4" key="1">
    <citation type="submission" date="2019-08" db="EMBL/GenBank/DDBJ databases">
        <title>Bacillus genomes from the desert of Cuatro Cienegas, Coahuila.</title>
        <authorList>
            <person name="Olmedo-Alvarez G."/>
        </authorList>
    </citation>
    <scope>NUCLEOTIDE SEQUENCE [LARGE SCALE GENOMIC DNA]</scope>
    <source>
        <strain evidence="3 4">CH446_14T</strain>
    </source>
</reference>
<dbReference type="AlphaFoldDB" id="A0A5D4R3E6"/>
<sequence>MTMLKDTRTGLVISRKFDAPRELVFKAWTEAEHLKNWWGPKGYAMKVTMLELHPKGMFHYSQKSPEGYEIWGRFIYDEISPPEKLIFINSFSDEEGSAVRAPFNSGWPLEVVNQVSFISTENKTEIELLASPLNPEIHEQRSFEAALDGLHQEYSSTFSQLDEYLRMII</sequence>
<dbReference type="EMBL" id="VTER01000009">
    <property type="protein sequence ID" value="TYS45875.1"/>
    <property type="molecule type" value="Genomic_DNA"/>
</dbReference>
<evidence type="ECO:0000256" key="1">
    <source>
        <dbReference type="ARBA" id="ARBA00006817"/>
    </source>
</evidence>
<dbReference type="Pfam" id="PF08327">
    <property type="entry name" value="AHSA1"/>
    <property type="match status" value="1"/>
</dbReference>
<dbReference type="InterPro" id="IPR023393">
    <property type="entry name" value="START-like_dom_sf"/>
</dbReference>
<gene>
    <name evidence="3" type="ORF">FZD51_17655</name>
</gene>
<organism evidence="3 4">
    <name type="scientific">Bacillus infantis</name>
    <dbReference type="NCBI Taxonomy" id="324767"/>
    <lineage>
        <taxon>Bacteria</taxon>
        <taxon>Bacillati</taxon>
        <taxon>Bacillota</taxon>
        <taxon>Bacilli</taxon>
        <taxon>Bacillales</taxon>
        <taxon>Bacillaceae</taxon>
        <taxon>Bacillus</taxon>
    </lineage>
</organism>
<feature type="domain" description="Activator of Hsp90 ATPase homologue 1/2-like C-terminal" evidence="2">
    <location>
        <begin position="18"/>
        <end position="165"/>
    </location>
</feature>
<evidence type="ECO:0000313" key="3">
    <source>
        <dbReference type="EMBL" id="TYS45875.1"/>
    </source>
</evidence>
<evidence type="ECO:0000259" key="2">
    <source>
        <dbReference type="Pfam" id="PF08327"/>
    </source>
</evidence>
<evidence type="ECO:0000313" key="4">
    <source>
        <dbReference type="Proteomes" id="UP000322139"/>
    </source>
</evidence>